<protein>
    <submittedName>
        <fullName evidence="2">Uncharacterized protein</fullName>
    </submittedName>
</protein>
<name>A0A0F9PB32_9ZZZZ</name>
<gene>
    <name evidence="2" type="ORF">LCGC14_1160440</name>
</gene>
<dbReference type="EMBL" id="LAZR01005654">
    <property type="protein sequence ID" value="KKM98190.1"/>
    <property type="molecule type" value="Genomic_DNA"/>
</dbReference>
<dbReference type="AlphaFoldDB" id="A0A0F9PB32"/>
<sequence>MADNMSSSKKPDGAKNQMPSEKVKPVTKEGDNLDIASEKTGVHIKPS</sequence>
<feature type="region of interest" description="Disordered" evidence="1">
    <location>
        <begin position="1"/>
        <end position="47"/>
    </location>
</feature>
<reference evidence="2" key="1">
    <citation type="journal article" date="2015" name="Nature">
        <title>Complex archaea that bridge the gap between prokaryotes and eukaryotes.</title>
        <authorList>
            <person name="Spang A."/>
            <person name="Saw J.H."/>
            <person name="Jorgensen S.L."/>
            <person name="Zaremba-Niedzwiedzka K."/>
            <person name="Martijn J."/>
            <person name="Lind A.E."/>
            <person name="van Eijk R."/>
            <person name="Schleper C."/>
            <person name="Guy L."/>
            <person name="Ettema T.J."/>
        </authorList>
    </citation>
    <scope>NUCLEOTIDE SEQUENCE</scope>
</reference>
<proteinExistence type="predicted"/>
<feature type="compositionally biased region" description="Basic and acidic residues" evidence="1">
    <location>
        <begin position="21"/>
        <end position="41"/>
    </location>
</feature>
<comment type="caution">
    <text evidence="2">The sequence shown here is derived from an EMBL/GenBank/DDBJ whole genome shotgun (WGS) entry which is preliminary data.</text>
</comment>
<organism evidence="2">
    <name type="scientific">marine sediment metagenome</name>
    <dbReference type="NCBI Taxonomy" id="412755"/>
    <lineage>
        <taxon>unclassified sequences</taxon>
        <taxon>metagenomes</taxon>
        <taxon>ecological metagenomes</taxon>
    </lineage>
</organism>
<accession>A0A0F9PB32</accession>
<evidence type="ECO:0000313" key="2">
    <source>
        <dbReference type="EMBL" id="KKM98190.1"/>
    </source>
</evidence>
<evidence type="ECO:0000256" key="1">
    <source>
        <dbReference type="SAM" id="MobiDB-lite"/>
    </source>
</evidence>